<evidence type="ECO:0000256" key="2">
    <source>
        <dbReference type="ARBA" id="ARBA00022679"/>
    </source>
</evidence>
<dbReference type="Pfam" id="PF03770">
    <property type="entry name" value="IPK"/>
    <property type="match status" value="1"/>
</dbReference>
<dbReference type="SUPFAM" id="SSF56104">
    <property type="entry name" value="SAICAR synthase-like"/>
    <property type="match status" value="1"/>
</dbReference>
<keyword evidence="3 4" id="KW-0418">Kinase</keyword>
<name>A0A8C4RDT3_ERPCA</name>
<evidence type="ECO:0000256" key="3">
    <source>
        <dbReference type="ARBA" id="ARBA00022777"/>
    </source>
</evidence>
<comment type="similarity">
    <text evidence="1 4">Belongs to the inositol phosphokinase (IPK) family.</text>
</comment>
<feature type="region of interest" description="Disordered" evidence="5">
    <location>
        <begin position="323"/>
        <end position="347"/>
    </location>
</feature>
<sequence>TEKCRMFELGQLDDRRGRVWLRPFTHQVGGHAGIMCYDKTTICKPLVSQEQVFYESLPADLRPFTAQYKGLISVYAETDSSGQLGLVAFPQNDNDSLAVQTLTTKRKHKRGRNCLSEKLLLEEISSFSINLVQDSDTAYQMEDPNGNKNDIQERNSHNPWGLHCLRTLLSHMTSEFTENKLFRFVLLENVVSQFHQPCILDLKMGTRQHGDDATEEKKKRHMKKCEQSTSSSLGLRLGGMQVYQAKSHHFHCRDKYYGRTLTEEGFQQTLYHFLHDGHRLKKELIDPILQKLLCLKSIIERQGSYRFYSSSLLIIYEGKHQSNSNLGHQKRSPAGYSTEPPPSTMPKVDVRMIDFAHTTYKGARNNTTTYDGPDLGYIFGLQNLIHILRKIKDGD</sequence>
<evidence type="ECO:0000256" key="1">
    <source>
        <dbReference type="ARBA" id="ARBA00007374"/>
    </source>
</evidence>
<dbReference type="GO" id="GO:0032958">
    <property type="term" value="P:inositol phosphate biosynthetic process"/>
    <property type="evidence" value="ECO:0007669"/>
    <property type="project" value="InterPro"/>
</dbReference>
<dbReference type="GO" id="GO:0046854">
    <property type="term" value="P:phosphatidylinositol phosphate biosynthetic process"/>
    <property type="evidence" value="ECO:0007669"/>
    <property type="project" value="TreeGrafter"/>
</dbReference>
<evidence type="ECO:0000256" key="5">
    <source>
        <dbReference type="SAM" id="MobiDB-lite"/>
    </source>
</evidence>
<keyword evidence="2 4" id="KW-0808">Transferase</keyword>
<evidence type="ECO:0000256" key="4">
    <source>
        <dbReference type="RuleBase" id="RU363090"/>
    </source>
</evidence>
<evidence type="ECO:0000313" key="7">
    <source>
        <dbReference type="Proteomes" id="UP000694620"/>
    </source>
</evidence>
<dbReference type="GO" id="GO:0005634">
    <property type="term" value="C:nucleus"/>
    <property type="evidence" value="ECO:0007669"/>
    <property type="project" value="TreeGrafter"/>
</dbReference>
<dbReference type="PANTHER" id="PTHR12400">
    <property type="entry name" value="INOSITOL POLYPHOSPHATE KINASE"/>
    <property type="match status" value="1"/>
</dbReference>
<reference evidence="6" key="2">
    <citation type="submission" date="2025-08" db="UniProtKB">
        <authorList>
            <consortium name="Ensembl"/>
        </authorList>
    </citation>
    <scope>IDENTIFICATION</scope>
</reference>
<gene>
    <name evidence="6" type="primary">IP6K3</name>
</gene>
<dbReference type="Gene3D" id="3.30.470.160">
    <property type="entry name" value="Inositol polyphosphate kinase"/>
    <property type="match status" value="1"/>
</dbReference>
<dbReference type="Ensembl" id="ENSECRT00000001129.1">
    <property type="protein sequence ID" value="ENSECRP00000001107.1"/>
    <property type="gene ID" value="ENSECRG00000000754.1"/>
</dbReference>
<dbReference type="PANTHER" id="PTHR12400:SF73">
    <property type="entry name" value="INOSITOL HEXAKISPHOSPHATE KINASE 1"/>
    <property type="match status" value="1"/>
</dbReference>
<dbReference type="EC" id="2.7.-.-" evidence="4"/>
<keyword evidence="7" id="KW-1185">Reference proteome</keyword>
<evidence type="ECO:0000313" key="6">
    <source>
        <dbReference type="Ensembl" id="ENSECRP00000001107.1"/>
    </source>
</evidence>
<accession>A0A8C4RDT3</accession>
<dbReference type="Proteomes" id="UP000694620">
    <property type="component" value="Chromosome 3"/>
</dbReference>
<protein>
    <recommendedName>
        <fullName evidence="4">Kinase</fullName>
        <ecNumber evidence="4">2.7.-.-</ecNumber>
    </recommendedName>
</protein>
<reference evidence="6" key="3">
    <citation type="submission" date="2025-09" db="UniProtKB">
        <authorList>
            <consortium name="Ensembl"/>
        </authorList>
    </citation>
    <scope>IDENTIFICATION</scope>
</reference>
<dbReference type="GeneTree" id="ENSGT00940000160887"/>
<proteinExistence type="inferred from homology"/>
<dbReference type="InterPro" id="IPR038286">
    <property type="entry name" value="IPK_sf"/>
</dbReference>
<reference evidence="6" key="1">
    <citation type="submission" date="2021-06" db="EMBL/GenBank/DDBJ databases">
        <authorList>
            <consortium name="Wellcome Sanger Institute Data Sharing"/>
        </authorList>
    </citation>
    <scope>NUCLEOTIDE SEQUENCE [LARGE SCALE GENOMIC DNA]</scope>
</reference>
<dbReference type="GO" id="GO:0000828">
    <property type="term" value="F:inositol hexakisphosphate kinase activity"/>
    <property type="evidence" value="ECO:0007669"/>
    <property type="project" value="TreeGrafter"/>
</dbReference>
<dbReference type="InterPro" id="IPR005522">
    <property type="entry name" value="IPK"/>
</dbReference>
<dbReference type="GO" id="GO:0005737">
    <property type="term" value="C:cytoplasm"/>
    <property type="evidence" value="ECO:0007669"/>
    <property type="project" value="TreeGrafter"/>
</dbReference>
<organism evidence="6 7">
    <name type="scientific">Erpetoichthys calabaricus</name>
    <name type="common">Rope fish</name>
    <name type="synonym">Calamoichthys calabaricus</name>
    <dbReference type="NCBI Taxonomy" id="27687"/>
    <lineage>
        <taxon>Eukaryota</taxon>
        <taxon>Metazoa</taxon>
        <taxon>Chordata</taxon>
        <taxon>Craniata</taxon>
        <taxon>Vertebrata</taxon>
        <taxon>Euteleostomi</taxon>
        <taxon>Actinopterygii</taxon>
        <taxon>Polypteriformes</taxon>
        <taxon>Polypteridae</taxon>
        <taxon>Erpetoichthys</taxon>
    </lineage>
</organism>
<dbReference type="AlphaFoldDB" id="A0A8C4RDT3"/>